<reference evidence="12 13" key="3">
    <citation type="journal article" date="2011" name="J. Bacteriol.">
        <title>Genome sequences of Mycoplasma alligatoris A21JP2T and Mycoplasma crocodyli MP145T.</title>
        <authorList>
            <person name="Brown D.R."/>
            <person name="Farmerie W.G."/>
            <person name="May M."/>
            <person name="Benders G.A."/>
            <person name="Durkin A.S."/>
            <person name="Hlavinka K."/>
            <person name="Hostetler J."/>
            <person name="Jackson J."/>
            <person name="Johnson J."/>
            <person name="Miller R.H."/>
            <person name="Paralanov V."/>
            <person name="Radune D."/>
            <person name="Szczypinski B."/>
            <person name="Glass J.I."/>
        </authorList>
    </citation>
    <scope>NUCLEOTIDE SEQUENCE [LARGE SCALE GENOMIC DNA]</scope>
    <source>
        <strain evidence="13">ATCC 51981 / MP145</strain>
    </source>
</reference>
<evidence type="ECO:0000256" key="5">
    <source>
        <dbReference type="ARBA" id="ARBA00022741"/>
    </source>
</evidence>
<dbReference type="Gene3D" id="1.10.730.10">
    <property type="entry name" value="Isoleucyl-tRNA Synthetase, Domain 1"/>
    <property type="match status" value="2"/>
</dbReference>
<dbReference type="OrthoDB" id="9810365at2"/>
<proteinExistence type="inferred from homology"/>
<protein>
    <recommendedName>
        <fullName evidence="2">leucine--tRNA ligase</fullName>
        <ecNumber evidence="2">6.1.1.4</ecNumber>
    </recommendedName>
    <alternativeName>
        <fullName evidence="9">Leucyl-tRNA synthetase</fullName>
    </alternativeName>
</protein>
<name>D5E537_MYCCM</name>
<feature type="domain" description="Aminoacyl-tRNA synthetase class Ia" evidence="11">
    <location>
        <begin position="13"/>
        <end position="580"/>
    </location>
</feature>
<dbReference type="GO" id="GO:0004823">
    <property type="term" value="F:leucine-tRNA ligase activity"/>
    <property type="evidence" value="ECO:0007669"/>
    <property type="project" value="UniProtKB-EC"/>
</dbReference>
<dbReference type="GO" id="GO:0005829">
    <property type="term" value="C:cytosol"/>
    <property type="evidence" value="ECO:0007669"/>
    <property type="project" value="TreeGrafter"/>
</dbReference>
<dbReference type="GO" id="GO:0005524">
    <property type="term" value="F:ATP binding"/>
    <property type="evidence" value="ECO:0007669"/>
    <property type="project" value="UniProtKB-KW"/>
</dbReference>
<dbReference type="eggNOG" id="COG0495">
    <property type="taxonomic scope" value="Bacteria"/>
</dbReference>
<dbReference type="GO" id="GO:0006429">
    <property type="term" value="P:leucyl-tRNA aminoacylation"/>
    <property type="evidence" value="ECO:0007669"/>
    <property type="project" value="InterPro"/>
</dbReference>
<dbReference type="Pfam" id="PF00133">
    <property type="entry name" value="tRNA-synt_1"/>
    <property type="match status" value="1"/>
</dbReference>
<evidence type="ECO:0000256" key="1">
    <source>
        <dbReference type="ARBA" id="ARBA00005594"/>
    </source>
</evidence>
<dbReference type="Proteomes" id="UP000001845">
    <property type="component" value="Chromosome"/>
</dbReference>
<dbReference type="FunFam" id="1.10.730.10:FF:000002">
    <property type="entry name" value="Leucine--tRNA ligase"/>
    <property type="match status" value="1"/>
</dbReference>
<sequence>MSKNNNSKIEKYWQEYWDDTQYFEPKKDFSLPKKYILSMFPYPSGNVHMGHVRNYTIGDAIARFYRRKGFNVLHPFGWDAFGLPAENAAIKNGIHPKDWTYKNIEKMNKEIKKLGISFAWNEECITADEDYSKWEQFIFIELWKKGLVYRKKTELNYCEVDKTVLANEQVVNDLCWRCDTKVVKKQMEQYYLKITDYAEELLNDLELLEGHWPDQVITMQRNWIGKKEGINISFRSDLKIKNNVINVFEENLEHFQNASFIGLNANSQYVKEMIEEGYLNSKEQEIIEQIKINITSKVFNKKLYVDTKAFAINPLNNQKLPIYIIDFASLDLENEAIIGSILKKRDLEFIEFYNLKITKEIQNKTYDLSSYKKEIKYNLRDWGISRQRYWGNPIPLIKCERCGTIPVPSEKLPVKLPRDVIFNGSGNPLETNKKWLEVKCPNCKKNASRETDTLDTFFESSWYFMRYTTPKEKRDDNILITDNVKYWNSVDEYIGGIEHAILHLLYARFFAKVFNDLKLIPYREPFNNLLTQGMVLKDGSKMSKSKGNVVVPSDMIKEYGADVTRLFILFAAPPLKELEWIDSGILGCHKFLRRIITLSEKFNIKNNFKNFDINQLNSTEKEARRKLYLGLKKSLEIFEDRRNEYAFNTIISWCMETLNAYDQVENEKLISEYFYVTLNILEPFMPHLSWELSKKFFDLKNLTDFTIDNKALETDDVSYAVTINGKVRCELVVSKQLKKEQILAEAKKMIIPRWVSESEITKEIFIPNKLINFVISGKK</sequence>
<dbReference type="PANTHER" id="PTHR43740">
    <property type="entry name" value="LEUCYL-TRNA SYNTHETASE"/>
    <property type="match status" value="1"/>
</dbReference>
<dbReference type="SUPFAM" id="SSF47323">
    <property type="entry name" value="Anticodon-binding domain of a subclass of class I aminoacyl-tRNA synthetases"/>
    <property type="match status" value="1"/>
</dbReference>
<dbReference type="RefSeq" id="WP_013054238.1">
    <property type="nucleotide sequence ID" value="NC_014014.1"/>
</dbReference>
<dbReference type="PROSITE" id="PS00178">
    <property type="entry name" value="AA_TRNA_LIGASE_I"/>
    <property type="match status" value="1"/>
</dbReference>
<evidence type="ECO:0000256" key="3">
    <source>
        <dbReference type="ARBA" id="ARBA00022490"/>
    </source>
</evidence>
<evidence type="ECO:0000256" key="2">
    <source>
        <dbReference type="ARBA" id="ARBA00013164"/>
    </source>
</evidence>
<dbReference type="CDD" id="cd00812">
    <property type="entry name" value="LeuRS_core"/>
    <property type="match status" value="1"/>
</dbReference>
<dbReference type="AlphaFoldDB" id="D5E537"/>
<keyword evidence="6 10" id="KW-0067">ATP-binding</keyword>
<keyword evidence="7 10" id="KW-0648">Protein biosynthesis</keyword>
<gene>
    <name evidence="12" type="primary">leuS</name>
    <name evidence="12" type="ordered locus">MCRO_0226</name>
</gene>
<keyword evidence="4 10" id="KW-0436">Ligase</keyword>
<dbReference type="PRINTS" id="PR00985">
    <property type="entry name" value="TRNASYNTHLEU"/>
</dbReference>
<dbReference type="STRING" id="512564.MCRO_0226"/>
<evidence type="ECO:0000313" key="12">
    <source>
        <dbReference type="EMBL" id="ADE19461.1"/>
    </source>
</evidence>
<dbReference type="InterPro" id="IPR009080">
    <property type="entry name" value="tRNAsynth_Ia_anticodon-bd"/>
</dbReference>
<keyword evidence="5 10" id="KW-0547">Nucleotide-binding</keyword>
<dbReference type="PANTHER" id="PTHR43740:SF2">
    <property type="entry name" value="LEUCINE--TRNA LIGASE, MITOCHONDRIAL"/>
    <property type="match status" value="1"/>
</dbReference>
<evidence type="ECO:0000259" key="11">
    <source>
        <dbReference type="Pfam" id="PF00133"/>
    </source>
</evidence>
<dbReference type="HOGENOM" id="CLU_004427_0_0_14"/>
<reference key="2">
    <citation type="submission" date="2010-03" db="EMBL/GenBank/DDBJ databases">
        <authorList>
            <person name="Ma Z."/>
            <person name="Wang X."/>
            <person name="Liu H."/>
        </authorList>
    </citation>
    <scope>NUCLEOTIDE SEQUENCE</scope>
    <source>
        <strain>MP145</strain>
    </source>
</reference>
<evidence type="ECO:0000256" key="10">
    <source>
        <dbReference type="RuleBase" id="RU363035"/>
    </source>
</evidence>
<dbReference type="EMBL" id="CP001991">
    <property type="protein sequence ID" value="ADE19461.1"/>
    <property type="molecule type" value="Genomic_DNA"/>
</dbReference>
<keyword evidence="13" id="KW-1185">Reference proteome</keyword>
<evidence type="ECO:0000313" key="13">
    <source>
        <dbReference type="Proteomes" id="UP000001845"/>
    </source>
</evidence>
<dbReference type="InterPro" id="IPR014729">
    <property type="entry name" value="Rossmann-like_a/b/a_fold"/>
</dbReference>
<dbReference type="Gene3D" id="3.40.50.620">
    <property type="entry name" value="HUPs"/>
    <property type="match status" value="2"/>
</dbReference>
<evidence type="ECO:0000256" key="6">
    <source>
        <dbReference type="ARBA" id="ARBA00022840"/>
    </source>
</evidence>
<evidence type="ECO:0000256" key="9">
    <source>
        <dbReference type="ARBA" id="ARBA00030520"/>
    </source>
</evidence>
<dbReference type="InterPro" id="IPR002300">
    <property type="entry name" value="aa-tRNA-synth_Ia"/>
</dbReference>
<organism evidence="12 13">
    <name type="scientific">Mycoplasma crocodyli (strain ATCC 51981 / MP145)</name>
    <dbReference type="NCBI Taxonomy" id="512564"/>
    <lineage>
        <taxon>Bacteria</taxon>
        <taxon>Bacillati</taxon>
        <taxon>Mycoplasmatota</taxon>
        <taxon>Mollicutes</taxon>
        <taxon>Mycoplasmataceae</taxon>
        <taxon>Mycoplasma</taxon>
    </lineage>
</organism>
<keyword evidence="8 10" id="KW-0030">Aminoacyl-tRNA synthetase</keyword>
<dbReference type="InterPro" id="IPR002302">
    <property type="entry name" value="Leu-tRNA-ligase"/>
</dbReference>
<comment type="similarity">
    <text evidence="1 10">Belongs to the class-I aminoacyl-tRNA synthetase family.</text>
</comment>
<dbReference type="EC" id="6.1.1.4" evidence="2"/>
<dbReference type="SUPFAM" id="SSF52374">
    <property type="entry name" value="Nucleotidylyl transferase"/>
    <property type="match status" value="1"/>
</dbReference>
<dbReference type="KEGG" id="mcd:MCRO_0226"/>
<evidence type="ECO:0000256" key="7">
    <source>
        <dbReference type="ARBA" id="ARBA00022917"/>
    </source>
</evidence>
<evidence type="ECO:0000256" key="8">
    <source>
        <dbReference type="ARBA" id="ARBA00023146"/>
    </source>
</evidence>
<accession>D5E537</accession>
<reference evidence="13" key="1">
    <citation type="submission" date="2010-03" db="EMBL/GenBank/DDBJ databases">
        <title>The complete genome of Mycoplasma crocodyli MP145.</title>
        <authorList>
            <person name="Glass J.I."/>
            <person name="Durkin A.S."/>
            <person name="Hostetler J."/>
            <person name="Jackson J."/>
            <person name="Johnson J."/>
            <person name="May M.A."/>
            <person name="Paralanov V."/>
            <person name="Radune D."/>
            <person name="Szczypinski B."/>
            <person name="Brown D.R."/>
        </authorList>
    </citation>
    <scope>NUCLEOTIDE SEQUENCE [LARGE SCALE GENOMIC DNA]</scope>
    <source>
        <strain evidence="13">ATCC 51981 / MP145</strain>
    </source>
</reference>
<dbReference type="Gene3D" id="3.10.20.590">
    <property type="match status" value="1"/>
</dbReference>
<keyword evidence="3" id="KW-0963">Cytoplasm</keyword>
<dbReference type="InterPro" id="IPR001412">
    <property type="entry name" value="aa-tRNA-synth_I_CS"/>
</dbReference>
<evidence type="ECO:0000256" key="4">
    <source>
        <dbReference type="ARBA" id="ARBA00022598"/>
    </source>
</evidence>